<dbReference type="RefSeq" id="XP_005702381.1">
    <property type="nucleotide sequence ID" value="XM_005702324.1"/>
</dbReference>
<gene>
    <name evidence="1" type="ORF">Gasu_64790</name>
</gene>
<reference evidence="2" key="1">
    <citation type="journal article" date="2013" name="Science">
        <title>Gene transfer from bacteria and archaea facilitated evolution of an extremophilic eukaryote.</title>
        <authorList>
            <person name="Schonknecht G."/>
            <person name="Chen W.H."/>
            <person name="Ternes C.M."/>
            <person name="Barbier G.G."/>
            <person name="Shrestha R.P."/>
            <person name="Stanke M."/>
            <person name="Brautigam A."/>
            <person name="Baker B.J."/>
            <person name="Banfield J.F."/>
            <person name="Garavito R.M."/>
            <person name="Carr K."/>
            <person name="Wilkerson C."/>
            <person name="Rensing S.A."/>
            <person name="Gagneul D."/>
            <person name="Dickenson N.E."/>
            <person name="Oesterhelt C."/>
            <person name="Lercher M.J."/>
            <person name="Weber A.P."/>
        </authorList>
    </citation>
    <scope>NUCLEOTIDE SEQUENCE [LARGE SCALE GENOMIC DNA]</scope>
    <source>
        <strain evidence="2">074W</strain>
    </source>
</reference>
<organism evidence="1 2">
    <name type="scientific">Galdieria sulphuraria</name>
    <name type="common">Red alga</name>
    <dbReference type="NCBI Taxonomy" id="130081"/>
    <lineage>
        <taxon>Eukaryota</taxon>
        <taxon>Rhodophyta</taxon>
        <taxon>Bangiophyceae</taxon>
        <taxon>Galdieriales</taxon>
        <taxon>Galdieriaceae</taxon>
        <taxon>Galdieria</taxon>
    </lineage>
</organism>
<protein>
    <submittedName>
        <fullName evidence="1">Uncharacterized protein</fullName>
    </submittedName>
</protein>
<dbReference type="GeneID" id="17084854"/>
<keyword evidence="2" id="KW-1185">Reference proteome</keyword>
<name>M2VRZ2_GALSU</name>
<dbReference type="KEGG" id="gsl:Gasu_64790"/>
<dbReference type="Proteomes" id="UP000030680">
    <property type="component" value="Unassembled WGS sequence"/>
</dbReference>
<dbReference type="EMBL" id="KB454756">
    <property type="protein sequence ID" value="EME25861.1"/>
    <property type="molecule type" value="Genomic_DNA"/>
</dbReference>
<evidence type="ECO:0000313" key="2">
    <source>
        <dbReference type="Proteomes" id="UP000030680"/>
    </source>
</evidence>
<sequence length="153" mass="17038">MAISKSTQSPLGWPLFSNFLTPFPHPFSPIAISPLFPISNWPILPPTQNGNFKSRSPLWLAQIGPFPHPFSPIAISPLSPISNLPILSHPTPIMPIFKSKLRGPIPNRPLFSNCPPFPLAEKISKKCVYWCSTYYAESDPMETSKSSFYSITI</sequence>
<accession>M2VRZ2</accession>
<dbReference type="Gramene" id="EME25861">
    <property type="protein sequence ID" value="EME25861"/>
    <property type="gene ID" value="Gasu_64790"/>
</dbReference>
<evidence type="ECO:0000313" key="1">
    <source>
        <dbReference type="EMBL" id="EME25861.1"/>
    </source>
</evidence>
<dbReference type="AlphaFoldDB" id="M2VRZ2"/>
<proteinExistence type="predicted"/>